<gene>
    <name evidence="3" type="ORF">CARG_08870</name>
</gene>
<dbReference type="PATRIC" id="fig|1348662.3.peg.1751"/>
<dbReference type="eggNOG" id="ENOG5030UCR">
    <property type="taxonomic scope" value="Bacteria"/>
</dbReference>
<proteinExistence type="predicted"/>
<organism evidence="3 4">
    <name type="scientific">Corynebacterium argentoratense DSM 44202</name>
    <dbReference type="NCBI Taxonomy" id="1348662"/>
    <lineage>
        <taxon>Bacteria</taxon>
        <taxon>Bacillati</taxon>
        <taxon>Actinomycetota</taxon>
        <taxon>Actinomycetes</taxon>
        <taxon>Mycobacteriales</taxon>
        <taxon>Corynebacteriaceae</taxon>
        <taxon>Corynebacterium</taxon>
    </lineage>
</organism>
<name>U3GZY2_9CORY</name>
<dbReference type="HOGENOM" id="CLU_1493810_0_0_11"/>
<dbReference type="STRING" id="1348662.CARG_08870"/>
<dbReference type="AlphaFoldDB" id="U3GZY2"/>
<feature type="compositionally biased region" description="Low complexity" evidence="1">
    <location>
        <begin position="49"/>
        <end position="69"/>
    </location>
</feature>
<dbReference type="Proteomes" id="UP000016943">
    <property type="component" value="Chromosome"/>
</dbReference>
<evidence type="ECO:0000313" key="3">
    <source>
        <dbReference type="EMBL" id="AGU15872.1"/>
    </source>
</evidence>
<dbReference type="RefSeq" id="WP_021012267.1">
    <property type="nucleotide sequence ID" value="NC_022198.1"/>
</dbReference>
<dbReference type="EMBL" id="CP006365">
    <property type="protein sequence ID" value="AGU15872.1"/>
    <property type="molecule type" value="Genomic_DNA"/>
</dbReference>
<dbReference type="OrthoDB" id="4427997at2"/>
<protein>
    <submittedName>
        <fullName evidence="3">Uncharacterized protein</fullName>
    </submittedName>
</protein>
<accession>U3GZY2</accession>
<reference evidence="3 4" key="1">
    <citation type="journal article" date="2013" name="Genome Announc.">
        <title>Whole-Genome Sequence of the Clinical Strain Corynebacterium argentoratense DSM 44202, Isolated from a Human Throat Specimen.</title>
        <authorList>
            <person name="Bomholt C."/>
            <person name="Glaub A."/>
            <person name="Gravermann K."/>
            <person name="Albersmeier A."/>
            <person name="Brinkrolf K."/>
            <person name="Ruckert C."/>
            <person name="Tauch A."/>
        </authorList>
    </citation>
    <scope>NUCLEOTIDE SEQUENCE [LARGE SCALE GENOMIC DNA]</scope>
    <source>
        <strain evidence="3">DSM 44202</strain>
    </source>
</reference>
<feature type="region of interest" description="Disordered" evidence="1">
    <location>
        <begin position="49"/>
        <end position="81"/>
    </location>
</feature>
<keyword evidence="2" id="KW-1133">Transmembrane helix</keyword>
<evidence type="ECO:0000256" key="2">
    <source>
        <dbReference type="SAM" id="Phobius"/>
    </source>
</evidence>
<dbReference type="KEGG" id="caz:CARG_08870"/>
<sequence length="180" mass="19006">MNRFLWGLLGFAVVATICAIGAFGFVVFQNKPGSTADKASATMTTTVTSTASSIAQKPTPQQTTSTTTAPKKDSGRPSNLSDHGWSGYPGASCNSNDTWVFAAEGHGNYMTICRVGQSGGLYYRGYFDGGSWEADVSYSDLGSSTFEVPAYPAVFHISPNGLAVSGPDPLYYEFEASFTA</sequence>
<feature type="transmembrane region" description="Helical" evidence="2">
    <location>
        <begin position="6"/>
        <end position="28"/>
    </location>
</feature>
<evidence type="ECO:0000313" key="4">
    <source>
        <dbReference type="Proteomes" id="UP000016943"/>
    </source>
</evidence>
<dbReference type="GeneID" id="78250505"/>
<keyword evidence="2" id="KW-0472">Membrane</keyword>
<keyword evidence="2" id="KW-0812">Transmembrane</keyword>
<evidence type="ECO:0000256" key="1">
    <source>
        <dbReference type="SAM" id="MobiDB-lite"/>
    </source>
</evidence>
<keyword evidence="4" id="KW-1185">Reference proteome</keyword>